<evidence type="ECO:0000313" key="1">
    <source>
        <dbReference type="EMBL" id="MBF1129279.1"/>
    </source>
</evidence>
<dbReference type="AlphaFoldDB" id="A0A930B831"/>
<protein>
    <recommendedName>
        <fullName evidence="3">B3/B4 tRNA-binding domain-containing protein</fullName>
    </recommendedName>
</protein>
<name>A0A930B831_9FIRM</name>
<gene>
    <name evidence="1" type="ORF">HXL70_04440</name>
</gene>
<dbReference type="EMBL" id="JABZMK010000017">
    <property type="protein sequence ID" value="MBF1129279.1"/>
    <property type="molecule type" value="Genomic_DNA"/>
</dbReference>
<evidence type="ECO:0000313" key="2">
    <source>
        <dbReference type="Proteomes" id="UP000757890"/>
    </source>
</evidence>
<sequence>MKIRVAPSLFDRIPGLCIGIVAVRAADNAAANMEAEAFRRRCCTEANLLLKMDPALAEKELEDYREILSAAGVKEGRTAVEKVFAEYRKLLGVSAAEGVPEDPEILLQPKKATLDELAGSDALPPVNPIMDIIRGGMLKFHVEIHAYDMGNRKTPLEIQKAGRTFSVNLGDKVCTADWLCRDEEAGAVTEDTENILILITGMKGNRRKVAAARNELARRMKSAFDRAVEVGWLEGKETEFTTEI</sequence>
<comment type="caution">
    <text evidence="1">The sequence shown here is derived from an EMBL/GenBank/DDBJ whole genome shotgun (WGS) entry which is preliminary data.</text>
</comment>
<accession>A0A930B831</accession>
<organism evidence="1 2">
    <name type="scientific">Dialister invisus</name>
    <dbReference type="NCBI Taxonomy" id="218538"/>
    <lineage>
        <taxon>Bacteria</taxon>
        <taxon>Bacillati</taxon>
        <taxon>Bacillota</taxon>
        <taxon>Negativicutes</taxon>
        <taxon>Veillonellales</taxon>
        <taxon>Veillonellaceae</taxon>
        <taxon>Dialister</taxon>
    </lineage>
</organism>
<dbReference type="RefSeq" id="WP_276639484.1">
    <property type="nucleotide sequence ID" value="NZ_CAUEAH010000008.1"/>
</dbReference>
<dbReference type="SUPFAM" id="SSF56037">
    <property type="entry name" value="PheT/TilS domain"/>
    <property type="match status" value="1"/>
</dbReference>
<reference evidence="1" key="1">
    <citation type="submission" date="2020-04" db="EMBL/GenBank/DDBJ databases">
        <title>Deep metagenomics examines the oral microbiome during advanced dental caries in children, revealing novel taxa and co-occurrences with host molecules.</title>
        <authorList>
            <person name="Baker J.L."/>
            <person name="Morton J.T."/>
            <person name="Dinis M."/>
            <person name="Alvarez R."/>
            <person name="Tran N.C."/>
            <person name="Knight R."/>
            <person name="Edlund A."/>
        </authorList>
    </citation>
    <scope>NUCLEOTIDE SEQUENCE</scope>
    <source>
        <strain evidence="1">JCVI_32_bin.14</strain>
    </source>
</reference>
<evidence type="ECO:0008006" key="3">
    <source>
        <dbReference type="Google" id="ProtNLM"/>
    </source>
</evidence>
<proteinExistence type="predicted"/>
<dbReference type="Proteomes" id="UP000757890">
    <property type="component" value="Unassembled WGS sequence"/>
</dbReference>